<dbReference type="Pfam" id="PF14126">
    <property type="entry name" value="DUF4293"/>
    <property type="match status" value="1"/>
</dbReference>
<protein>
    <recommendedName>
        <fullName evidence="4">DUF4293 domain-containing protein</fullName>
    </recommendedName>
</protein>
<dbReference type="AlphaFoldDB" id="A0A1I3HL97"/>
<accession>A0A1I3HL97</accession>
<dbReference type="Proteomes" id="UP000198931">
    <property type="component" value="Unassembled WGS sequence"/>
</dbReference>
<evidence type="ECO:0000313" key="3">
    <source>
        <dbReference type="Proteomes" id="UP000198931"/>
    </source>
</evidence>
<dbReference type="STRING" id="1125876.SAMN05443292_2266"/>
<organism evidence="2 3">
    <name type="scientific">Halpernia frigidisoli</name>
    <dbReference type="NCBI Taxonomy" id="1125876"/>
    <lineage>
        <taxon>Bacteria</taxon>
        <taxon>Pseudomonadati</taxon>
        <taxon>Bacteroidota</taxon>
        <taxon>Flavobacteriia</taxon>
        <taxon>Flavobacteriales</taxon>
        <taxon>Weeksellaceae</taxon>
        <taxon>Chryseobacterium group</taxon>
        <taxon>Halpernia</taxon>
    </lineage>
</organism>
<name>A0A1I3HL97_9FLAO</name>
<feature type="transmembrane region" description="Helical" evidence="1">
    <location>
        <begin position="35"/>
        <end position="54"/>
    </location>
</feature>
<proteinExistence type="predicted"/>
<dbReference type="OrthoDB" id="594989at2"/>
<keyword evidence="1" id="KW-0472">Membrane</keyword>
<sequence>MIQRIQSIWIFIAVLGAVFLYITSTDLDVELKAPIMIISCGVLVILGGLSLFGFKNRKRQILLNNIGIFINALLLGLLSYWLLKLSGGINFPEKGIEPLFPVISIICLQFANIYIRRDERIVKSVDRLR</sequence>
<keyword evidence="1" id="KW-1133">Transmembrane helix</keyword>
<dbReference type="InterPro" id="IPR025635">
    <property type="entry name" value="DUF4293"/>
</dbReference>
<gene>
    <name evidence="2" type="ORF">SAMN05443292_2266</name>
</gene>
<evidence type="ECO:0000256" key="1">
    <source>
        <dbReference type="SAM" id="Phobius"/>
    </source>
</evidence>
<feature type="transmembrane region" description="Helical" evidence="1">
    <location>
        <begin position="61"/>
        <end position="83"/>
    </location>
</feature>
<keyword evidence="3" id="KW-1185">Reference proteome</keyword>
<keyword evidence="1" id="KW-0812">Transmembrane</keyword>
<evidence type="ECO:0000313" key="2">
    <source>
        <dbReference type="EMBL" id="SFI36270.1"/>
    </source>
</evidence>
<evidence type="ECO:0008006" key="4">
    <source>
        <dbReference type="Google" id="ProtNLM"/>
    </source>
</evidence>
<dbReference type="RefSeq" id="WP_090080636.1">
    <property type="nucleotide sequence ID" value="NZ_FOQT01000004.1"/>
</dbReference>
<feature type="transmembrane region" description="Helical" evidence="1">
    <location>
        <begin position="7"/>
        <end position="23"/>
    </location>
</feature>
<dbReference type="EMBL" id="FOQT01000004">
    <property type="protein sequence ID" value="SFI36270.1"/>
    <property type="molecule type" value="Genomic_DNA"/>
</dbReference>
<reference evidence="2 3" key="1">
    <citation type="submission" date="2016-10" db="EMBL/GenBank/DDBJ databases">
        <authorList>
            <person name="de Groot N.N."/>
        </authorList>
    </citation>
    <scope>NUCLEOTIDE SEQUENCE [LARGE SCALE GENOMIC DNA]</scope>
    <source>
        <strain evidence="2 3">DSM 26000</strain>
    </source>
</reference>
<feature type="transmembrane region" description="Helical" evidence="1">
    <location>
        <begin position="95"/>
        <end position="115"/>
    </location>
</feature>